<reference evidence="6 7" key="1">
    <citation type="submission" date="2019-06" db="EMBL/GenBank/DDBJ databases">
        <title>Whole genome shotgun sequence of Zoogloea ramigera NBRC 15342.</title>
        <authorList>
            <person name="Hosoyama A."/>
            <person name="Uohara A."/>
            <person name="Ohji S."/>
            <person name="Ichikawa N."/>
        </authorList>
    </citation>
    <scope>NUCLEOTIDE SEQUENCE [LARGE SCALE GENOMIC DNA]</scope>
    <source>
        <strain evidence="6 7">NBRC 15342</strain>
    </source>
</reference>
<dbReference type="Proteomes" id="UP000318422">
    <property type="component" value="Unassembled WGS sequence"/>
</dbReference>
<evidence type="ECO:0000256" key="3">
    <source>
        <dbReference type="ARBA" id="ARBA00023004"/>
    </source>
</evidence>
<dbReference type="InterPro" id="IPR036909">
    <property type="entry name" value="Cyt_c-like_dom_sf"/>
</dbReference>
<evidence type="ECO:0000313" key="6">
    <source>
        <dbReference type="EMBL" id="GEC95458.1"/>
    </source>
</evidence>
<keyword evidence="7" id="KW-1185">Reference proteome</keyword>
<dbReference type="PROSITE" id="PS51007">
    <property type="entry name" value="CYTC"/>
    <property type="match status" value="1"/>
</dbReference>
<dbReference type="GO" id="GO:0046872">
    <property type="term" value="F:metal ion binding"/>
    <property type="evidence" value="ECO:0007669"/>
    <property type="project" value="UniProtKB-KW"/>
</dbReference>
<comment type="caution">
    <text evidence="6">The sequence shown here is derived from an EMBL/GenBank/DDBJ whole genome shotgun (WGS) entry which is preliminary data.</text>
</comment>
<evidence type="ECO:0000256" key="2">
    <source>
        <dbReference type="ARBA" id="ARBA00022723"/>
    </source>
</evidence>
<evidence type="ECO:0000256" key="1">
    <source>
        <dbReference type="ARBA" id="ARBA00022617"/>
    </source>
</evidence>
<dbReference type="InterPro" id="IPR009056">
    <property type="entry name" value="Cyt_c-like_dom"/>
</dbReference>
<feature type="domain" description="Cytochrome c" evidence="5">
    <location>
        <begin position="17"/>
        <end position="133"/>
    </location>
</feature>
<dbReference type="GO" id="GO:0009055">
    <property type="term" value="F:electron transfer activity"/>
    <property type="evidence" value="ECO:0007669"/>
    <property type="project" value="InterPro"/>
</dbReference>
<dbReference type="Gene3D" id="1.10.760.10">
    <property type="entry name" value="Cytochrome c-like domain"/>
    <property type="match status" value="1"/>
</dbReference>
<keyword evidence="3 4" id="KW-0408">Iron</keyword>
<name>A0A4Y4CRA5_ZOORA</name>
<keyword evidence="1 4" id="KW-0349">Heme</keyword>
<protein>
    <recommendedName>
        <fullName evidence="5">Cytochrome c domain-containing protein</fullName>
    </recommendedName>
</protein>
<dbReference type="Pfam" id="PF00034">
    <property type="entry name" value="Cytochrom_C"/>
    <property type="match status" value="1"/>
</dbReference>
<dbReference type="AlphaFoldDB" id="A0A4Y4CRA5"/>
<organism evidence="6 7">
    <name type="scientific">Zoogloea ramigera</name>
    <dbReference type="NCBI Taxonomy" id="350"/>
    <lineage>
        <taxon>Bacteria</taxon>
        <taxon>Pseudomonadati</taxon>
        <taxon>Pseudomonadota</taxon>
        <taxon>Betaproteobacteria</taxon>
        <taxon>Rhodocyclales</taxon>
        <taxon>Zoogloeaceae</taxon>
        <taxon>Zoogloea</taxon>
    </lineage>
</organism>
<accession>A0A4Y4CRA5</accession>
<proteinExistence type="predicted"/>
<evidence type="ECO:0000313" key="7">
    <source>
        <dbReference type="Proteomes" id="UP000318422"/>
    </source>
</evidence>
<sequence length="135" mass="14967">MLALSTLAFCVGAQAAERYDSGKREYMDRCAVCHGQSGKGDGGMIDILRTAPTDLTTLSRNNGGVFPFEHVYAVIDGRQAVKGHGSRDMPIWGKAYSAETVRAGEHYVDMPYNMEMYARARILSLIDYLNRIQAR</sequence>
<evidence type="ECO:0000259" key="5">
    <source>
        <dbReference type="PROSITE" id="PS51007"/>
    </source>
</evidence>
<dbReference type="GO" id="GO:0020037">
    <property type="term" value="F:heme binding"/>
    <property type="evidence" value="ECO:0007669"/>
    <property type="project" value="InterPro"/>
</dbReference>
<keyword evidence="2 4" id="KW-0479">Metal-binding</keyword>
<gene>
    <name evidence="6" type="ORF">ZRA01_15310</name>
</gene>
<evidence type="ECO:0000256" key="4">
    <source>
        <dbReference type="PROSITE-ProRule" id="PRU00433"/>
    </source>
</evidence>
<dbReference type="OrthoDB" id="9765171at2"/>
<dbReference type="SUPFAM" id="SSF46626">
    <property type="entry name" value="Cytochrome c"/>
    <property type="match status" value="1"/>
</dbReference>
<dbReference type="RefSeq" id="WP_141350964.1">
    <property type="nucleotide sequence ID" value="NZ_BJNV01000020.1"/>
</dbReference>
<dbReference type="EMBL" id="BJNV01000020">
    <property type="protein sequence ID" value="GEC95458.1"/>
    <property type="molecule type" value="Genomic_DNA"/>
</dbReference>